<gene>
    <name evidence="1" type="ORF">Fot_39906</name>
</gene>
<dbReference type="Proteomes" id="UP001604277">
    <property type="component" value="Unassembled WGS sequence"/>
</dbReference>
<keyword evidence="2" id="KW-1185">Reference proteome</keyword>
<comment type="caution">
    <text evidence="1">The sequence shown here is derived from an EMBL/GenBank/DDBJ whole genome shotgun (WGS) entry which is preliminary data.</text>
</comment>
<sequence>MESPLWIVVFYFDELLGMIRESGIGNRVIVMLWMNLKLLLRFHIKSCLNKQGQPRSICVIRVSKGPALVNDKTDAVELGELEREINTETLSFNNVQSQENDYWQDLEILLENDVRLQANDDNEVDENIDDYRDGMDINVDDQNV</sequence>
<reference evidence="2" key="1">
    <citation type="submission" date="2024-07" db="EMBL/GenBank/DDBJ databases">
        <title>Two chromosome-level genome assemblies of Korean endemic species Abeliophyllum distichum and Forsythia ovata (Oleaceae).</title>
        <authorList>
            <person name="Jang H."/>
        </authorList>
    </citation>
    <scope>NUCLEOTIDE SEQUENCE [LARGE SCALE GENOMIC DNA]</scope>
</reference>
<name>A0ABD1S9Q3_9LAMI</name>
<protein>
    <submittedName>
        <fullName evidence="1">Uncharacterized protein</fullName>
    </submittedName>
</protein>
<dbReference type="AlphaFoldDB" id="A0ABD1S9Q3"/>
<evidence type="ECO:0000313" key="1">
    <source>
        <dbReference type="EMBL" id="KAL2496149.1"/>
    </source>
</evidence>
<organism evidence="1 2">
    <name type="scientific">Forsythia ovata</name>
    <dbReference type="NCBI Taxonomy" id="205694"/>
    <lineage>
        <taxon>Eukaryota</taxon>
        <taxon>Viridiplantae</taxon>
        <taxon>Streptophyta</taxon>
        <taxon>Embryophyta</taxon>
        <taxon>Tracheophyta</taxon>
        <taxon>Spermatophyta</taxon>
        <taxon>Magnoliopsida</taxon>
        <taxon>eudicotyledons</taxon>
        <taxon>Gunneridae</taxon>
        <taxon>Pentapetalae</taxon>
        <taxon>asterids</taxon>
        <taxon>lamiids</taxon>
        <taxon>Lamiales</taxon>
        <taxon>Oleaceae</taxon>
        <taxon>Forsythieae</taxon>
        <taxon>Forsythia</taxon>
    </lineage>
</organism>
<proteinExistence type="predicted"/>
<accession>A0ABD1S9Q3</accession>
<dbReference type="EMBL" id="JBFOLJ010000011">
    <property type="protein sequence ID" value="KAL2496149.1"/>
    <property type="molecule type" value="Genomic_DNA"/>
</dbReference>
<evidence type="ECO:0000313" key="2">
    <source>
        <dbReference type="Proteomes" id="UP001604277"/>
    </source>
</evidence>